<dbReference type="Proteomes" id="UP000218172">
    <property type="component" value="Unassembled WGS sequence"/>
</dbReference>
<dbReference type="CDD" id="cd01949">
    <property type="entry name" value="GGDEF"/>
    <property type="match status" value="1"/>
</dbReference>
<dbReference type="SUPFAM" id="SSF55073">
    <property type="entry name" value="Nucleotide cyclase"/>
    <property type="match status" value="1"/>
</dbReference>
<keyword evidence="4" id="KW-1133">Transmembrane helix</keyword>
<comment type="cofactor">
    <cofactor evidence="1">
        <name>Mg(2+)</name>
        <dbReference type="ChEBI" id="CHEBI:18420"/>
    </cofactor>
</comment>
<evidence type="ECO:0000256" key="4">
    <source>
        <dbReference type="SAM" id="Phobius"/>
    </source>
</evidence>
<dbReference type="PANTHER" id="PTHR45138">
    <property type="entry name" value="REGULATORY COMPONENTS OF SENSORY TRANSDUCTION SYSTEM"/>
    <property type="match status" value="1"/>
</dbReference>
<gene>
    <name evidence="6" type="ORF">COC19_06025</name>
</gene>
<dbReference type="FunFam" id="3.30.70.270:FF:000001">
    <property type="entry name" value="Diguanylate cyclase domain protein"/>
    <property type="match status" value="1"/>
</dbReference>
<evidence type="ECO:0000256" key="1">
    <source>
        <dbReference type="ARBA" id="ARBA00001946"/>
    </source>
</evidence>
<dbReference type="GO" id="GO:0052621">
    <property type="term" value="F:diguanylate cyclase activity"/>
    <property type="evidence" value="ECO:0007669"/>
    <property type="project" value="UniProtKB-EC"/>
</dbReference>
<evidence type="ECO:0000256" key="2">
    <source>
        <dbReference type="ARBA" id="ARBA00012528"/>
    </source>
</evidence>
<dbReference type="NCBIfam" id="TIGR00254">
    <property type="entry name" value="GGDEF"/>
    <property type="match status" value="1"/>
</dbReference>
<keyword evidence="4" id="KW-0812">Transmembrane</keyword>
<dbReference type="AlphaFoldDB" id="A0A2A4MKK9"/>
<dbReference type="GO" id="GO:1902201">
    <property type="term" value="P:negative regulation of bacterial-type flagellum-dependent cell motility"/>
    <property type="evidence" value="ECO:0007669"/>
    <property type="project" value="TreeGrafter"/>
</dbReference>
<dbReference type="Gene3D" id="3.30.70.270">
    <property type="match status" value="1"/>
</dbReference>
<sequence>MDWKMNLLTHITFDAKGSQASRVLITNVITLLSSFVTLLYSVFFYFILDLGAVSLLNLLASLLYLLSIYFSSKALYRLASIWMLTVFISYLSLLSTVIFTPAAGFHYYLLTLPTAIILLFNENEKAERYFFFLLGGAVFFSCLSYENSNPLVVLSVTLEQSFTVTAFLLIMVVTFVAMTLFAVSMSDHEAKLEQLAAKDPLTGIDNRRSFFLLGEGLFKCSKRDKSPLSLLLLDIDYFKRINDKHGHIMGDKVLQNIAKILQSNLRDSDCLARYGGEEFVILLPNTDGENAAALAESLRCAVDDYEDASSLSEHIHCTVSIGISHKTTDEISLMQLLQQADLALYQAKSEGRNRIEIYANEAHLKNLDVISA</sequence>
<protein>
    <recommendedName>
        <fullName evidence="2">diguanylate cyclase</fullName>
        <ecNumber evidence="2">2.7.7.65</ecNumber>
    </recommendedName>
</protein>
<dbReference type="PROSITE" id="PS50887">
    <property type="entry name" value="GGDEF"/>
    <property type="match status" value="1"/>
</dbReference>
<dbReference type="Pfam" id="PF00990">
    <property type="entry name" value="GGDEF"/>
    <property type="match status" value="1"/>
</dbReference>
<proteinExistence type="predicted"/>
<evidence type="ECO:0000256" key="3">
    <source>
        <dbReference type="ARBA" id="ARBA00034247"/>
    </source>
</evidence>
<accession>A0A2A4MKK9</accession>
<dbReference type="InterPro" id="IPR043128">
    <property type="entry name" value="Rev_trsase/Diguanyl_cyclase"/>
</dbReference>
<dbReference type="InterPro" id="IPR000160">
    <property type="entry name" value="GGDEF_dom"/>
</dbReference>
<evidence type="ECO:0000313" key="6">
    <source>
        <dbReference type="EMBL" id="PCH60378.1"/>
    </source>
</evidence>
<dbReference type="EC" id="2.7.7.65" evidence="2"/>
<feature type="transmembrane region" description="Helical" evidence="4">
    <location>
        <begin position="166"/>
        <end position="185"/>
    </location>
</feature>
<organism evidence="6 7">
    <name type="scientific">SAR86 cluster bacterium</name>
    <dbReference type="NCBI Taxonomy" id="2030880"/>
    <lineage>
        <taxon>Bacteria</taxon>
        <taxon>Pseudomonadati</taxon>
        <taxon>Pseudomonadota</taxon>
        <taxon>Gammaproteobacteria</taxon>
        <taxon>SAR86 cluster</taxon>
    </lineage>
</organism>
<comment type="catalytic activity">
    <reaction evidence="3">
        <text>2 GTP = 3',3'-c-di-GMP + 2 diphosphate</text>
        <dbReference type="Rhea" id="RHEA:24898"/>
        <dbReference type="ChEBI" id="CHEBI:33019"/>
        <dbReference type="ChEBI" id="CHEBI:37565"/>
        <dbReference type="ChEBI" id="CHEBI:58805"/>
        <dbReference type="EC" id="2.7.7.65"/>
    </reaction>
</comment>
<feature type="transmembrane region" description="Helical" evidence="4">
    <location>
        <begin position="129"/>
        <end position="146"/>
    </location>
</feature>
<name>A0A2A4MKK9_9GAMM</name>
<dbReference type="GO" id="GO:0005886">
    <property type="term" value="C:plasma membrane"/>
    <property type="evidence" value="ECO:0007669"/>
    <property type="project" value="TreeGrafter"/>
</dbReference>
<keyword evidence="4" id="KW-0472">Membrane</keyword>
<feature type="transmembrane region" description="Helical" evidence="4">
    <location>
        <begin position="105"/>
        <end position="122"/>
    </location>
</feature>
<dbReference type="InterPro" id="IPR050469">
    <property type="entry name" value="Diguanylate_Cyclase"/>
</dbReference>
<dbReference type="InterPro" id="IPR029787">
    <property type="entry name" value="Nucleotide_cyclase"/>
</dbReference>
<dbReference type="GO" id="GO:0043709">
    <property type="term" value="P:cell adhesion involved in single-species biofilm formation"/>
    <property type="evidence" value="ECO:0007669"/>
    <property type="project" value="TreeGrafter"/>
</dbReference>
<dbReference type="EMBL" id="NVQR01000093">
    <property type="protein sequence ID" value="PCH60378.1"/>
    <property type="molecule type" value="Genomic_DNA"/>
</dbReference>
<feature type="transmembrane region" description="Helical" evidence="4">
    <location>
        <begin position="53"/>
        <end position="71"/>
    </location>
</feature>
<feature type="domain" description="GGDEF" evidence="5">
    <location>
        <begin position="226"/>
        <end position="360"/>
    </location>
</feature>
<evidence type="ECO:0000259" key="5">
    <source>
        <dbReference type="PROSITE" id="PS50887"/>
    </source>
</evidence>
<evidence type="ECO:0000313" key="7">
    <source>
        <dbReference type="Proteomes" id="UP000218172"/>
    </source>
</evidence>
<dbReference type="PANTHER" id="PTHR45138:SF9">
    <property type="entry name" value="DIGUANYLATE CYCLASE DGCM-RELATED"/>
    <property type="match status" value="1"/>
</dbReference>
<comment type="caution">
    <text evidence="6">The sequence shown here is derived from an EMBL/GenBank/DDBJ whole genome shotgun (WGS) entry which is preliminary data.</text>
</comment>
<reference evidence="7" key="1">
    <citation type="submission" date="2017-08" db="EMBL/GenBank/DDBJ databases">
        <title>A dynamic microbial community with high functional redundancy inhabits the cold, oxic subseafloor aquifer.</title>
        <authorList>
            <person name="Tully B.J."/>
            <person name="Wheat C.G."/>
            <person name="Glazer B.T."/>
            <person name="Huber J.A."/>
        </authorList>
    </citation>
    <scope>NUCLEOTIDE SEQUENCE [LARGE SCALE GENOMIC DNA]</scope>
</reference>
<dbReference type="SMART" id="SM00267">
    <property type="entry name" value="GGDEF"/>
    <property type="match status" value="1"/>
</dbReference>
<feature type="transmembrane region" description="Helical" evidence="4">
    <location>
        <begin position="24"/>
        <end position="47"/>
    </location>
</feature>
<feature type="transmembrane region" description="Helical" evidence="4">
    <location>
        <begin position="78"/>
        <end position="99"/>
    </location>
</feature>